<comment type="caution">
    <text evidence="1">The sequence shown here is derived from an EMBL/GenBank/DDBJ whole genome shotgun (WGS) entry which is preliminary data.</text>
</comment>
<dbReference type="RefSeq" id="WP_005990204.1">
    <property type="nucleotide sequence ID" value="NZ_AECZ01000001.1"/>
</dbReference>
<gene>
    <name evidence="1" type="ORF">DesfrDRAFT_0176</name>
</gene>
<dbReference type="AlphaFoldDB" id="E1JRC7"/>
<evidence type="ECO:0000313" key="2">
    <source>
        <dbReference type="Proteomes" id="UP000006250"/>
    </source>
</evidence>
<keyword evidence="2" id="KW-1185">Reference proteome</keyword>
<reference evidence="1 2" key="1">
    <citation type="submission" date="2010-08" db="EMBL/GenBank/DDBJ databases">
        <title>The draft genome of Desulfovibrio fructosovorans JJ.</title>
        <authorList>
            <consortium name="US DOE Joint Genome Institute (JGI-PGF)"/>
            <person name="Lucas S."/>
            <person name="Copeland A."/>
            <person name="Lapidus A."/>
            <person name="Cheng J.-F."/>
            <person name="Bruce D."/>
            <person name="Goodwin L."/>
            <person name="Pitluck S."/>
            <person name="Land M.L."/>
            <person name="Hauser L."/>
            <person name="Chang Y.-J."/>
            <person name="Jeffries C."/>
            <person name="Wall J.D."/>
            <person name="Stahl D.A."/>
            <person name="Arkin A.P."/>
            <person name="Dehal P."/>
            <person name="Stolyar S.M."/>
            <person name="Hazen T.C."/>
            <person name="Woyke T.J."/>
        </authorList>
    </citation>
    <scope>NUCLEOTIDE SEQUENCE [LARGE SCALE GENOMIC DNA]</scope>
    <source>
        <strain evidence="1 2">JJ</strain>
    </source>
</reference>
<accession>E1JRC7</accession>
<sequence>MPQATMNTTSLPSPGFSLVGNPSAYMDILIWLLAGLRQFCATPVHQNQPGVDPAQIPERMALHGYRWIGSDPVLRHHHEGA</sequence>
<evidence type="ECO:0000313" key="1">
    <source>
        <dbReference type="EMBL" id="EFL53128.1"/>
    </source>
</evidence>
<dbReference type="STRING" id="596151.DesfrDRAFT_0176"/>
<proteinExistence type="predicted"/>
<protein>
    <submittedName>
        <fullName evidence="1">Uncharacterized protein</fullName>
    </submittedName>
</protein>
<dbReference type="Proteomes" id="UP000006250">
    <property type="component" value="Unassembled WGS sequence"/>
</dbReference>
<name>E1JRC7_SOLFR</name>
<organism evidence="1 2">
    <name type="scientific">Solidesulfovibrio fructosivorans JJ]</name>
    <dbReference type="NCBI Taxonomy" id="596151"/>
    <lineage>
        <taxon>Bacteria</taxon>
        <taxon>Pseudomonadati</taxon>
        <taxon>Thermodesulfobacteriota</taxon>
        <taxon>Desulfovibrionia</taxon>
        <taxon>Desulfovibrionales</taxon>
        <taxon>Desulfovibrionaceae</taxon>
        <taxon>Solidesulfovibrio</taxon>
    </lineage>
</organism>
<dbReference type="EMBL" id="AECZ01000001">
    <property type="protein sequence ID" value="EFL53128.1"/>
    <property type="molecule type" value="Genomic_DNA"/>
</dbReference>